<accession>A0A922SU16</accession>
<comment type="caution">
    <text evidence="2">The sequence shown here is derived from an EMBL/GenBank/DDBJ whole genome shotgun (WGS) entry which is preliminary data.</text>
</comment>
<evidence type="ECO:0000313" key="3">
    <source>
        <dbReference type="Proteomes" id="UP000249757"/>
    </source>
</evidence>
<gene>
    <name evidence="2" type="ORF">Ptr86124_011931</name>
</gene>
<reference evidence="3" key="1">
    <citation type="journal article" date="2022" name="Microb. Genom.">
        <title>A global pangenome for the wheat fungal pathogen Pyrenophora tritici-repentis and prediction of effector protein structural homology.</title>
        <authorList>
            <person name="Moolhuijzen P.M."/>
            <person name="See P.T."/>
            <person name="Shi G."/>
            <person name="Powell H.R."/>
            <person name="Cockram J."/>
            <person name="Jorgensen L.N."/>
            <person name="Benslimane H."/>
            <person name="Strelkov S.E."/>
            <person name="Turner J."/>
            <person name="Liu Z."/>
            <person name="Moffat C.S."/>
        </authorList>
    </citation>
    <scope>NUCLEOTIDE SEQUENCE [LARGE SCALE GENOMIC DNA]</scope>
</reference>
<feature type="compositionally biased region" description="Pro residues" evidence="1">
    <location>
        <begin position="295"/>
        <end position="307"/>
    </location>
</feature>
<feature type="region of interest" description="Disordered" evidence="1">
    <location>
        <begin position="190"/>
        <end position="213"/>
    </location>
</feature>
<evidence type="ECO:0000256" key="1">
    <source>
        <dbReference type="SAM" id="MobiDB-lite"/>
    </source>
</evidence>
<sequence length="463" mass="51960">MDSSSHNISFPTYDMGYDMNPTSTPDVNLDALFNYTTPQDVQHPVQQTPVGAYTSVTGAYDPSDTNHDMHQTSSVPAWDDTPFSSVKTTSTRQPAPKTYDVATPVVARSTHPVAQALRTPAVVVTHIAESDRQRHLMSHFVRMQWLQEYQRQQQQQQQQQPQPQPQPQGQPYQLQPQGQVQYQYQPLQQPQYPPQYQYQPQQQPQFQWQQPYQPQQQQYWPHVERTIAVNDRRPIIFVSSYSSSYAPQPTGQASGAPITPASTQNAFSMPNTPPGLTPNAPLITITDDDDNSPAPSNPAPHTPPPEPRGTKRAAAAADSELDEVQAAKKAKREEEWAANLQRYNMYAKEIDLSYRENNVNGQLRGKKDPWYQKLAVWDALLKEQEEERVRRVEEAEAKRARRRRGKRNAGGGNGDVVVDGGVAGGRVEKPGENVVQDVAGGENEDDELEAEVRRGLMEFIGAA</sequence>
<feature type="region of interest" description="Disordered" evidence="1">
    <location>
        <begin position="152"/>
        <end position="178"/>
    </location>
</feature>
<organism evidence="2 3">
    <name type="scientific">Pyrenophora tritici-repentis</name>
    <dbReference type="NCBI Taxonomy" id="45151"/>
    <lineage>
        <taxon>Eukaryota</taxon>
        <taxon>Fungi</taxon>
        <taxon>Dikarya</taxon>
        <taxon>Ascomycota</taxon>
        <taxon>Pezizomycotina</taxon>
        <taxon>Dothideomycetes</taxon>
        <taxon>Pleosporomycetidae</taxon>
        <taxon>Pleosporales</taxon>
        <taxon>Pleosporineae</taxon>
        <taxon>Pleosporaceae</taxon>
        <taxon>Pyrenophora</taxon>
    </lineage>
</organism>
<feature type="compositionally biased region" description="Polar residues" evidence="1">
    <location>
        <begin position="260"/>
        <end position="270"/>
    </location>
</feature>
<dbReference type="AlphaFoldDB" id="A0A922SU16"/>
<feature type="compositionally biased region" description="Polar residues" evidence="1">
    <location>
        <begin position="243"/>
        <end position="253"/>
    </location>
</feature>
<feature type="compositionally biased region" description="Polar residues" evidence="1">
    <location>
        <begin position="82"/>
        <end position="93"/>
    </location>
</feature>
<protein>
    <submittedName>
        <fullName evidence="2">Uncharacterized protein</fullName>
    </submittedName>
</protein>
<feature type="region of interest" description="Disordered" evidence="1">
    <location>
        <begin position="243"/>
        <end position="328"/>
    </location>
</feature>
<proteinExistence type="predicted"/>
<feature type="compositionally biased region" description="Low complexity" evidence="1">
    <location>
        <begin position="152"/>
        <end position="161"/>
    </location>
</feature>
<name>A0A922SU16_9PLEO</name>
<feature type="region of interest" description="Disordered" evidence="1">
    <location>
        <begin position="393"/>
        <end position="432"/>
    </location>
</feature>
<keyword evidence="3" id="KW-1185">Reference proteome</keyword>
<feature type="region of interest" description="Disordered" evidence="1">
    <location>
        <begin position="66"/>
        <end position="96"/>
    </location>
</feature>
<feature type="compositionally biased region" description="Low complexity" evidence="1">
    <location>
        <begin position="169"/>
        <end position="178"/>
    </location>
</feature>
<dbReference type="EMBL" id="NRDI02000022">
    <property type="protein sequence ID" value="KAI1508975.1"/>
    <property type="molecule type" value="Genomic_DNA"/>
</dbReference>
<evidence type="ECO:0000313" key="2">
    <source>
        <dbReference type="EMBL" id="KAI1508975.1"/>
    </source>
</evidence>
<dbReference type="Proteomes" id="UP000249757">
    <property type="component" value="Unassembled WGS sequence"/>
</dbReference>